<dbReference type="EMBL" id="CP071060">
    <property type="protein sequence ID" value="QSI75525.1"/>
    <property type="molecule type" value="Genomic_DNA"/>
</dbReference>
<dbReference type="InterPro" id="IPR017926">
    <property type="entry name" value="GATASE"/>
</dbReference>
<dbReference type="PANTHER" id="PTHR42695:SF5">
    <property type="entry name" value="GLUTAMINE AMIDOTRANSFERASE YLR126C-RELATED"/>
    <property type="match status" value="1"/>
</dbReference>
<organism evidence="2 3">
    <name type="scientific">Niveibacterium microcysteis</name>
    <dbReference type="NCBI Taxonomy" id="2811415"/>
    <lineage>
        <taxon>Bacteria</taxon>
        <taxon>Pseudomonadati</taxon>
        <taxon>Pseudomonadota</taxon>
        <taxon>Betaproteobacteria</taxon>
        <taxon>Rhodocyclales</taxon>
        <taxon>Rhodocyclaceae</taxon>
        <taxon>Niveibacterium</taxon>
    </lineage>
</organism>
<keyword evidence="3" id="KW-1185">Reference proteome</keyword>
<proteinExistence type="predicted"/>
<reference evidence="2 3" key="1">
    <citation type="submission" date="2021-02" db="EMBL/GenBank/DDBJ databases">
        <title>Niveibacterium changnyeongensis HC41.</title>
        <authorList>
            <person name="Kang M."/>
        </authorList>
    </citation>
    <scope>NUCLEOTIDE SEQUENCE [LARGE SCALE GENOMIC DNA]</scope>
    <source>
        <strain evidence="2 3">HC41</strain>
    </source>
</reference>
<dbReference type="InterPro" id="IPR029062">
    <property type="entry name" value="Class_I_gatase-like"/>
</dbReference>
<accession>A0ABX7M188</accession>
<dbReference type="Pfam" id="PF00117">
    <property type="entry name" value="GATase"/>
    <property type="match status" value="1"/>
</dbReference>
<evidence type="ECO:0000313" key="3">
    <source>
        <dbReference type="Proteomes" id="UP000663570"/>
    </source>
</evidence>
<feature type="domain" description="Glutamine amidotransferase" evidence="1">
    <location>
        <begin position="46"/>
        <end position="180"/>
    </location>
</feature>
<dbReference type="Gene3D" id="3.40.50.880">
    <property type="match status" value="1"/>
</dbReference>
<dbReference type="Proteomes" id="UP000663570">
    <property type="component" value="Chromosome"/>
</dbReference>
<gene>
    <name evidence="2" type="ORF">JY500_13580</name>
</gene>
<name>A0ABX7M188_9RHOO</name>
<sequence length="239" mass="25772">MARLPIAVIQNVPNDGPGHFADWADRHNHTLQIIRIWAGDAVPEQVGGFAGLCVLGGPMSVNDPLPHLRATEHLIRAAMAADVPVLGHCLGGQLLASACGATIRRAPHAEIGWVDIATHPATNANTWFGAERFPIFQWHGDSFDLPAGAQLLASSEHCRHQAFSVGSLHLAMQFHCEITADKITDWTTSTEGRAEISASQSPGVQSVAEIHSRTPSLLPQSQRVADAIYRRWARGLRGT</sequence>
<evidence type="ECO:0000259" key="1">
    <source>
        <dbReference type="Pfam" id="PF00117"/>
    </source>
</evidence>
<protein>
    <submittedName>
        <fullName evidence="2">Type 1 glutamine amidotransferase</fullName>
    </submittedName>
</protein>
<evidence type="ECO:0000313" key="2">
    <source>
        <dbReference type="EMBL" id="QSI75525.1"/>
    </source>
</evidence>
<dbReference type="PANTHER" id="PTHR42695">
    <property type="entry name" value="GLUTAMINE AMIDOTRANSFERASE YLR126C-RELATED"/>
    <property type="match status" value="1"/>
</dbReference>
<dbReference type="CDD" id="cd01741">
    <property type="entry name" value="GATase1_1"/>
    <property type="match status" value="1"/>
</dbReference>
<keyword evidence="2" id="KW-0315">Glutamine amidotransferase</keyword>
<dbReference type="PROSITE" id="PS51273">
    <property type="entry name" value="GATASE_TYPE_1"/>
    <property type="match status" value="1"/>
</dbReference>
<dbReference type="SUPFAM" id="SSF52317">
    <property type="entry name" value="Class I glutamine amidotransferase-like"/>
    <property type="match status" value="1"/>
</dbReference>
<dbReference type="InterPro" id="IPR044992">
    <property type="entry name" value="ChyE-like"/>
</dbReference>
<dbReference type="RefSeq" id="WP_206253149.1">
    <property type="nucleotide sequence ID" value="NZ_CP071060.1"/>
</dbReference>